<keyword evidence="3" id="KW-1185">Reference proteome</keyword>
<evidence type="ECO:0000256" key="1">
    <source>
        <dbReference type="SAM" id="MobiDB-lite"/>
    </source>
</evidence>
<dbReference type="EMBL" id="JAAOAR010000015">
    <property type="protein sequence ID" value="KAF5609127.1"/>
    <property type="molecule type" value="Genomic_DNA"/>
</dbReference>
<organism evidence="2 3">
    <name type="scientific">Fusarium pseudoanthophilum</name>
    <dbReference type="NCBI Taxonomy" id="48495"/>
    <lineage>
        <taxon>Eukaryota</taxon>
        <taxon>Fungi</taxon>
        <taxon>Dikarya</taxon>
        <taxon>Ascomycota</taxon>
        <taxon>Pezizomycotina</taxon>
        <taxon>Sordariomycetes</taxon>
        <taxon>Hypocreomycetidae</taxon>
        <taxon>Hypocreales</taxon>
        <taxon>Nectriaceae</taxon>
        <taxon>Fusarium</taxon>
        <taxon>Fusarium fujikuroi species complex</taxon>
    </lineage>
</organism>
<dbReference type="PANTHER" id="PTHR38116:SF1">
    <property type="entry name" value="BZIP DOMAIN-CONTAINING PROTEIN"/>
    <property type="match status" value="1"/>
</dbReference>
<feature type="region of interest" description="Disordered" evidence="1">
    <location>
        <begin position="1"/>
        <end position="35"/>
    </location>
</feature>
<protein>
    <recommendedName>
        <fullName evidence="4">BZIP domain-containing protein</fullName>
    </recommendedName>
</protein>
<sequence>MDSKDNYSAYTEANKQRRKLQNRKNQRARRELPPGQTGWTCLLMSVGQRIKGKDFEIDQVSSSFEVRRWRVDEVDDGPLQDKDTDSNAVSKYIPPFTTENATAVQAPSSTDRPNQMMTINSAFQPIEITFPLPSDQLLHLIQFNVYRAFISIKRTINTISLDPTSCPVFGPCLDDTTRYPPNPNIPRSLAPTALQLSQYHFPWINIMPFARFRDNLIRREGRFDNFELWRDMVGDLMSYTAAPWQRGTPFSFSASTTEPEESRGLMLENYIDTDELTAGRNGLIIWGEPHDMHSWEATPGFLTKWSWAVEGCEELVEISNCWRTRRGAEPMRLSTSALGTNS</sequence>
<dbReference type="PANTHER" id="PTHR38116">
    <property type="entry name" value="CHROMOSOME 7, WHOLE GENOME SHOTGUN SEQUENCE"/>
    <property type="match status" value="1"/>
</dbReference>
<gene>
    <name evidence="2" type="ORF">FPANT_259</name>
</gene>
<feature type="compositionally biased region" description="Basic residues" evidence="1">
    <location>
        <begin position="16"/>
        <end position="27"/>
    </location>
</feature>
<name>A0A8H5Q6X4_9HYPO</name>
<feature type="compositionally biased region" description="Polar residues" evidence="1">
    <location>
        <begin position="1"/>
        <end position="11"/>
    </location>
</feature>
<evidence type="ECO:0000313" key="2">
    <source>
        <dbReference type="EMBL" id="KAF5609127.1"/>
    </source>
</evidence>
<reference evidence="2 3" key="1">
    <citation type="submission" date="2020-05" db="EMBL/GenBank/DDBJ databases">
        <title>Identification and distribution of gene clusters putatively required for synthesis of sphingolipid metabolism inhibitors in phylogenetically diverse species of the filamentous fungus Fusarium.</title>
        <authorList>
            <person name="Kim H.-S."/>
            <person name="Busman M."/>
            <person name="Brown D.W."/>
            <person name="Divon H."/>
            <person name="Uhlig S."/>
            <person name="Proctor R.H."/>
        </authorList>
    </citation>
    <scope>NUCLEOTIDE SEQUENCE [LARGE SCALE GENOMIC DNA]</scope>
    <source>
        <strain evidence="2 3">NRRL 25211</strain>
    </source>
</reference>
<dbReference type="Proteomes" id="UP000544095">
    <property type="component" value="Unassembled WGS sequence"/>
</dbReference>
<proteinExistence type="predicted"/>
<evidence type="ECO:0000313" key="3">
    <source>
        <dbReference type="Proteomes" id="UP000544095"/>
    </source>
</evidence>
<comment type="caution">
    <text evidence="2">The sequence shown here is derived from an EMBL/GenBank/DDBJ whole genome shotgun (WGS) entry which is preliminary data.</text>
</comment>
<dbReference type="Pfam" id="PF11905">
    <property type="entry name" value="DUF3425"/>
    <property type="match status" value="1"/>
</dbReference>
<evidence type="ECO:0008006" key="4">
    <source>
        <dbReference type="Google" id="ProtNLM"/>
    </source>
</evidence>
<accession>A0A8H5Q6X4</accession>
<dbReference type="InterPro" id="IPR021833">
    <property type="entry name" value="DUF3425"/>
</dbReference>
<dbReference type="AlphaFoldDB" id="A0A8H5Q6X4"/>